<dbReference type="PANTHER" id="PTHR10519">
    <property type="entry name" value="GABA-B RECEPTOR"/>
    <property type="match status" value="1"/>
</dbReference>
<dbReference type="InterPro" id="IPR002455">
    <property type="entry name" value="GPCR3_GABA-B"/>
</dbReference>
<feature type="signal peptide" evidence="10">
    <location>
        <begin position="1"/>
        <end position="22"/>
    </location>
</feature>
<feature type="transmembrane region" description="Helical" evidence="9">
    <location>
        <begin position="660"/>
        <end position="680"/>
    </location>
</feature>
<dbReference type="SUPFAM" id="SSF53822">
    <property type="entry name" value="Periplasmic binding protein-like I"/>
    <property type="match status" value="1"/>
</dbReference>
<dbReference type="CDD" id="cd15047">
    <property type="entry name" value="7tmC_GABA-B-like"/>
    <property type="match status" value="1"/>
</dbReference>
<dbReference type="InterPro" id="IPR000337">
    <property type="entry name" value="GPCR_3"/>
</dbReference>
<dbReference type="RefSeq" id="XP_019853922.1">
    <property type="nucleotide sequence ID" value="XM_019998363.1"/>
</dbReference>
<comment type="subcellular location">
    <subcellularLocation>
        <location evidence="1">Membrane</location>
        <topology evidence="1">Multi-pass membrane protein</topology>
    </subcellularLocation>
</comment>
<feature type="domain" description="G-protein coupled receptors family 3 profile" evidence="11">
    <location>
        <begin position="478"/>
        <end position="751"/>
    </location>
</feature>
<dbReference type="PROSITE" id="PS50259">
    <property type="entry name" value="G_PROTEIN_RECEP_F3_4"/>
    <property type="match status" value="1"/>
</dbReference>
<keyword evidence="2 9" id="KW-0812">Transmembrane</keyword>
<keyword evidence="6" id="KW-0675">Receptor</keyword>
<evidence type="ECO:0000256" key="4">
    <source>
        <dbReference type="ARBA" id="ARBA00023040"/>
    </source>
</evidence>
<dbReference type="GO" id="GO:0007214">
    <property type="term" value="P:gamma-aminobutyric acid signaling pathway"/>
    <property type="evidence" value="ECO:0007669"/>
    <property type="project" value="TreeGrafter"/>
</dbReference>
<name>A0AAN0JAX7_AMPQE</name>
<dbReference type="KEGG" id="aqu:100641468"/>
<dbReference type="AlphaFoldDB" id="A0AAN0JAX7"/>
<evidence type="ECO:0000256" key="5">
    <source>
        <dbReference type="ARBA" id="ARBA00023136"/>
    </source>
</evidence>
<dbReference type="GO" id="GO:0038039">
    <property type="term" value="C:G protein-coupled receptor heterodimeric complex"/>
    <property type="evidence" value="ECO:0007669"/>
    <property type="project" value="TreeGrafter"/>
</dbReference>
<keyword evidence="3 9" id="KW-1133">Transmembrane helix</keyword>
<evidence type="ECO:0000313" key="12">
    <source>
        <dbReference type="EnsemblMetazoa" id="XP_019853922.1"/>
    </source>
</evidence>
<feature type="transmembrane region" description="Helical" evidence="9">
    <location>
        <begin position="591"/>
        <end position="613"/>
    </location>
</feature>
<dbReference type="InterPro" id="IPR001828">
    <property type="entry name" value="ANF_lig-bd_rcpt"/>
</dbReference>
<keyword evidence="8" id="KW-0807">Transducer</keyword>
<dbReference type="CDD" id="cd06366">
    <property type="entry name" value="PBP1_GABAb_receptor"/>
    <property type="match status" value="1"/>
</dbReference>
<dbReference type="InterPro" id="IPR028082">
    <property type="entry name" value="Peripla_BP_I"/>
</dbReference>
<dbReference type="Gene3D" id="3.40.50.2300">
    <property type="match status" value="2"/>
</dbReference>
<evidence type="ECO:0000259" key="11">
    <source>
        <dbReference type="PROSITE" id="PS50259"/>
    </source>
</evidence>
<reference evidence="12" key="2">
    <citation type="submission" date="2024-06" db="UniProtKB">
        <authorList>
            <consortium name="EnsemblMetazoa"/>
        </authorList>
    </citation>
    <scope>IDENTIFICATION</scope>
</reference>
<feature type="chain" id="PRO_5042965202" description="G-protein coupled receptors family 3 profile domain-containing protein" evidence="10">
    <location>
        <begin position="23"/>
        <end position="809"/>
    </location>
</feature>
<evidence type="ECO:0000256" key="3">
    <source>
        <dbReference type="ARBA" id="ARBA00022989"/>
    </source>
</evidence>
<dbReference type="EnsemblMetazoa" id="XM_019998363.1">
    <property type="protein sequence ID" value="XP_019853922.1"/>
    <property type="gene ID" value="LOC100641468"/>
</dbReference>
<evidence type="ECO:0000313" key="13">
    <source>
        <dbReference type="Proteomes" id="UP000007879"/>
    </source>
</evidence>
<evidence type="ECO:0000256" key="6">
    <source>
        <dbReference type="ARBA" id="ARBA00023170"/>
    </source>
</evidence>
<accession>A0AAN0JAX7</accession>
<dbReference type="GeneID" id="100641468"/>
<reference evidence="13" key="1">
    <citation type="journal article" date="2010" name="Nature">
        <title>The Amphimedon queenslandica genome and the evolution of animal complexity.</title>
        <authorList>
            <person name="Srivastava M."/>
            <person name="Simakov O."/>
            <person name="Chapman J."/>
            <person name="Fahey B."/>
            <person name="Gauthier M.E."/>
            <person name="Mitros T."/>
            <person name="Richards G.S."/>
            <person name="Conaco C."/>
            <person name="Dacre M."/>
            <person name="Hellsten U."/>
            <person name="Larroux C."/>
            <person name="Putnam N.H."/>
            <person name="Stanke M."/>
            <person name="Adamska M."/>
            <person name="Darling A."/>
            <person name="Degnan S.M."/>
            <person name="Oakley T.H."/>
            <person name="Plachetzki D.C."/>
            <person name="Zhai Y."/>
            <person name="Adamski M."/>
            <person name="Calcino A."/>
            <person name="Cummins S.F."/>
            <person name="Goodstein D.M."/>
            <person name="Harris C."/>
            <person name="Jackson D.J."/>
            <person name="Leys S.P."/>
            <person name="Shu S."/>
            <person name="Woodcroft B.J."/>
            <person name="Vervoort M."/>
            <person name="Kosik K.S."/>
            <person name="Manning G."/>
            <person name="Degnan B.M."/>
            <person name="Rokhsar D.S."/>
        </authorList>
    </citation>
    <scope>NUCLEOTIDE SEQUENCE [LARGE SCALE GENOMIC DNA]</scope>
</reference>
<dbReference type="Pfam" id="PF01094">
    <property type="entry name" value="ANF_receptor"/>
    <property type="match status" value="1"/>
</dbReference>
<dbReference type="PANTHER" id="PTHR10519:SF20">
    <property type="entry name" value="G-PROTEIN COUPLED RECEPTOR 156-RELATED"/>
    <property type="match status" value="1"/>
</dbReference>
<keyword evidence="5 9" id="KW-0472">Membrane</keyword>
<evidence type="ECO:0000256" key="9">
    <source>
        <dbReference type="SAM" id="Phobius"/>
    </source>
</evidence>
<feature type="transmembrane region" description="Helical" evidence="9">
    <location>
        <begin position="719"/>
        <end position="740"/>
    </location>
</feature>
<dbReference type="PRINTS" id="PR01176">
    <property type="entry name" value="GABABRECEPTR"/>
</dbReference>
<feature type="transmembrane region" description="Helical" evidence="9">
    <location>
        <begin position="476"/>
        <end position="503"/>
    </location>
</feature>
<feature type="transmembrane region" description="Helical" evidence="9">
    <location>
        <begin position="552"/>
        <end position="571"/>
    </location>
</feature>
<dbReference type="InterPro" id="IPR017978">
    <property type="entry name" value="GPCR_3_C"/>
</dbReference>
<keyword evidence="4" id="KW-0297">G-protein coupled receptor</keyword>
<feature type="transmembrane region" description="Helical" evidence="9">
    <location>
        <begin position="692"/>
        <end position="713"/>
    </location>
</feature>
<protein>
    <recommendedName>
        <fullName evidence="11">G-protein coupled receptors family 3 profile domain-containing protein</fullName>
    </recommendedName>
</protein>
<evidence type="ECO:0000256" key="1">
    <source>
        <dbReference type="ARBA" id="ARBA00004141"/>
    </source>
</evidence>
<evidence type="ECO:0000256" key="2">
    <source>
        <dbReference type="ARBA" id="ARBA00022692"/>
    </source>
</evidence>
<feature type="transmembrane region" description="Helical" evidence="9">
    <location>
        <begin position="515"/>
        <end position="537"/>
    </location>
</feature>
<evidence type="ECO:0000256" key="10">
    <source>
        <dbReference type="SAM" id="SignalP"/>
    </source>
</evidence>
<proteinExistence type="predicted"/>
<dbReference type="GO" id="GO:0004965">
    <property type="term" value="F:G protein-coupled GABA receptor activity"/>
    <property type="evidence" value="ECO:0007669"/>
    <property type="project" value="InterPro"/>
</dbReference>
<dbReference type="Proteomes" id="UP000007879">
    <property type="component" value="Unassembled WGS sequence"/>
</dbReference>
<sequence length="809" mass="91494">MKLCLLLSSFWMHIMCLNTVVSQRIPLNFGYITTLTGSFIGDGGIPVVDMALRLINERNDVLQNYTLNYTDVLDSACDRTMSLNQFFELINRNTTYISLLGCGCSPATIPVAELSHYWNIPQLSVVSAANSLDNRIKFRNFYRTSVPFHDVGESLGQLMREFGWRQMSIITQDESLFSLVTENISNIFNNEGWTLDRYDVTSGQSPLPFFDRSETGSFRIFHINAYQDMAYQLLCEAYHRGMTGSDYLWIIPMWYNDNWWMSSSPTSSTNPSCTDAIMMEVITGTIGWIPRKYLTLNESITTFSGLTPNAYLGNYTALLQESRYRNITKFGFSGVVFDGVWAIAIGLDIASKKISSGNDSGCENVPGDLVPLEQFNYANTKLGCIFKKSFNEIDFVGVTGQVKFNEFGSRNDEFIQYQQYRLSNSRLTKVHFGSVYVEGQRSSFVFSSGESNSTLWKDGIPPYDGIPERGLDQNSIALIVIYDILAGFGIIFAAVCFIFNVVFRNKKIVKLTSPNLNHIIILGSVLLYICVFFYTFLSTDKTTEAVFCNVRVWLFSLGYCLCFGVILSKTWRVYHIFNNPKPTKKGVKDWFLFLIVSFIIAIDVFIILIGTIVPQSRLTSFEVVDGENPQIINDDGKLQNNFVVVCNTRTETLIWEGLSFGYKGILQVLAIFMAFHTRGVKVRILNESKETAAIIYINSIVLLLLTVTEFTLATRHNTYSALFGLGLLIEASLFLGLIFIPKMIHLYLDPQGAKIFTQANTSNTHVNTMMTTNSIDNKDSPEEITANLRQRVKELEQEISIKMKDLKKS</sequence>
<keyword evidence="13" id="KW-1185">Reference proteome</keyword>
<organism evidence="12 13">
    <name type="scientific">Amphimedon queenslandica</name>
    <name type="common">Sponge</name>
    <dbReference type="NCBI Taxonomy" id="400682"/>
    <lineage>
        <taxon>Eukaryota</taxon>
        <taxon>Metazoa</taxon>
        <taxon>Porifera</taxon>
        <taxon>Demospongiae</taxon>
        <taxon>Heteroscleromorpha</taxon>
        <taxon>Haplosclerida</taxon>
        <taxon>Niphatidae</taxon>
        <taxon>Amphimedon</taxon>
    </lineage>
</organism>
<keyword evidence="7" id="KW-0325">Glycoprotein</keyword>
<dbReference type="Pfam" id="PF00003">
    <property type="entry name" value="7tm_3"/>
    <property type="match status" value="1"/>
</dbReference>
<evidence type="ECO:0000256" key="8">
    <source>
        <dbReference type="ARBA" id="ARBA00023224"/>
    </source>
</evidence>
<keyword evidence="10" id="KW-0732">Signal</keyword>
<dbReference type="PRINTS" id="PR00248">
    <property type="entry name" value="GPCRMGR"/>
</dbReference>
<evidence type="ECO:0000256" key="7">
    <source>
        <dbReference type="ARBA" id="ARBA00023180"/>
    </source>
</evidence>